<dbReference type="GO" id="GO:0005658">
    <property type="term" value="C:alpha DNA polymerase:primase complex"/>
    <property type="evidence" value="ECO:0007669"/>
    <property type="project" value="TreeGrafter"/>
</dbReference>
<evidence type="ECO:0000313" key="9">
    <source>
        <dbReference type="Proteomes" id="UP000078561"/>
    </source>
</evidence>
<reference evidence="8" key="1">
    <citation type="submission" date="2016-04" db="EMBL/GenBank/DDBJ databases">
        <authorList>
            <person name="Evans L.H."/>
            <person name="Alamgir A."/>
            <person name="Owens N."/>
            <person name="Weber N.D."/>
            <person name="Virtaneva K."/>
            <person name="Barbian K."/>
            <person name="Babar A."/>
            <person name="Rosenke K."/>
        </authorList>
    </citation>
    <scope>NUCLEOTIDE SEQUENCE [LARGE SCALE GENOMIC DNA]</scope>
    <source>
        <strain evidence="8">CBS 101.48</strain>
    </source>
</reference>
<evidence type="ECO:0000256" key="2">
    <source>
        <dbReference type="ARBA" id="ARBA00007299"/>
    </source>
</evidence>
<dbReference type="AlphaFoldDB" id="A0A163KT98"/>
<name>A0A163KT98_ABSGL</name>
<dbReference type="Pfam" id="PF22062">
    <property type="entry name" value="OB_DPOA2"/>
    <property type="match status" value="1"/>
</dbReference>
<keyword evidence="4" id="KW-0235">DNA replication</keyword>
<evidence type="ECO:0000313" key="8">
    <source>
        <dbReference type="EMBL" id="SAL98209.1"/>
    </source>
</evidence>
<dbReference type="InterPro" id="IPR007185">
    <property type="entry name" value="DNA_pol_a/d/e_bsu"/>
</dbReference>
<dbReference type="PANTHER" id="PTHR23061:SF12">
    <property type="entry name" value="DNA POLYMERASE ALPHA SUBUNIT B"/>
    <property type="match status" value="1"/>
</dbReference>
<dbReference type="GO" id="GO:0003677">
    <property type="term" value="F:DNA binding"/>
    <property type="evidence" value="ECO:0007669"/>
    <property type="project" value="InterPro"/>
</dbReference>
<keyword evidence="5" id="KW-0539">Nucleus</keyword>
<dbReference type="Gene3D" id="3.60.21.60">
    <property type="match status" value="2"/>
</dbReference>
<feature type="domain" description="DNA polymerase alpha/delta/epsilon subunit B" evidence="6">
    <location>
        <begin position="271"/>
        <end position="478"/>
    </location>
</feature>
<evidence type="ECO:0000259" key="6">
    <source>
        <dbReference type="Pfam" id="PF04042"/>
    </source>
</evidence>
<feature type="domain" description="DNA polymerase alpha subunit B OB" evidence="7">
    <location>
        <begin position="140"/>
        <end position="245"/>
    </location>
</feature>
<evidence type="ECO:0000256" key="3">
    <source>
        <dbReference type="ARBA" id="ARBA00018596"/>
    </source>
</evidence>
<dbReference type="InterPro" id="IPR016722">
    <property type="entry name" value="DNA_pol_alpha_bsu"/>
</dbReference>
<evidence type="ECO:0000256" key="1">
    <source>
        <dbReference type="ARBA" id="ARBA00004123"/>
    </source>
</evidence>
<dbReference type="GO" id="GO:0006270">
    <property type="term" value="P:DNA replication initiation"/>
    <property type="evidence" value="ECO:0007669"/>
    <property type="project" value="TreeGrafter"/>
</dbReference>
<dbReference type="OrthoDB" id="336885at2759"/>
<dbReference type="OMA" id="PFLDIEH"/>
<comment type="similarity">
    <text evidence="2">Belongs to the DNA polymerase alpha subunit B family.</text>
</comment>
<protein>
    <recommendedName>
        <fullName evidence="3">DNA polymerase alpha subunit B</fullName>
    </recommendedName>
</protein>
<dbReference type="Proteomes" id="UP000078561">
    <property type="component" value="Unassembled WGS sequence"/>
</dbReference>
<dbReference type="Pfam" id="PF04042">
    <property type="entry name" value="DNA_pol_E_B"/>
    <property type="match status" value="1"/>
</dbReference>
<dbReference type="InterPro" id="IPR054300">
    <property type="entry name" value="OB_DPOA2"/>
</dbReference>
<accession>A0A163KT98</accession>
<dbReference type="FunCoup" id="A0A163KT98">
    <property type="interactions" value="191"/>
</dbReference>
<comment type="subcellular location">
    <subcellularLocation>
        <location evidence="1">Nucleus</location>
    </subcellularLocation>
</comment>
<dbReference type="EMBL" id="LT552062">
    <property type="protein sequence ID" value="SAL98209.1"/>
    <property type="molecule type" value="Genomic_DNA"/>
</dbReference>
<dbReference type="STRING" id="4829.A0A163KT98"/>
<evidence type="ECO:0000256" key="5">
    <source>
        <dbReference type="ARBA" id="ARBA00023242"/>
    </source>
</evidence>
<proteinExistence type="inferred from homology"/>
<keyword evidence="9" id="KW-1185">Reference proteome</keyword>
<sequence>MNATIPKLAATFGLDQNEHSDVLLECLNDFMDVDGSSDQVDDFISKLTSGGVSNYAHASNGAKGRNLATVPPTLDVQQSQTTTPYRERAHANLIDTQYNAHLTFPTKDHTQPSKVATIQAIQPQIEKYRYMFEKIRNKAEVLDDRIDYMADVISEAHGLGEDAYGNPSRVTQGTITAVGRICCDTSEGKLNDKSVLLETSRTLGMGKRVKLDISNVDTYSLFPGQIVAVEGTNKTGKVFSVDKILLPPFPEPLMEITPLDDSQPHNHITQIILAAGPYTLDSDLSFEPLQELLATCHNEQPDVLILMGPFLSANHPSIANGQIDQLPEDIFRTQISAKLTQFAQSSPTVNILMMPHADDIIQDWPLFPQPSLQLSSLNMACPSIQSISNPSIININGSLFALANVDILLALGTQELGKSGSSDRMVNLSRHVLQQQNFYPLFPTALGDALDADQLAYLQLSVKPDFLVLPSQLKHFSKLVDDVLCINPGHLCKGRSGGTFARLAIHPTNGLPTHTKTRIDLTKI</sequence>
<evidence type="ECO:0000259" key="7">
    <source>
        <dbReference type="Pfam" id="PF22062"/>
    </source>
</evidence>
<dbReference type="PIRSF" id="PIRSF018300">
    <property type="entry name" value="DNA_pol_alph_2"/>
    <property type="match status" value="1"/>
</dbReference>
<dbReference type="PANTHER" id="PTHR23061">
    <property type="entry name" value="DNA POLYMERASE 2 ALPHA 70 KDA SUBUNIT"/>
    <property type="match status" value="1"/>
</dbReference>
<dbReference type="InParanoid" id="A0A163KT98"/>
<evidence type="ECO:0000256" key="4">
    <source>
        <dbReference type="ARBA" id="ARBA00022705"/>
    </source>
</evidence>
<organism evidence="8">
    <name type="scientific">Absidia glauca</name>
    <name type="common">Pin mould</name>
    <dbReference type="NCBI Taxonomy" id="4829"/>
    <lineage>
        <taxon>Eukaryota</taxon>
        <taxon>Fungi</taxon>
        <taxon>Fungi incertae sedis</taxon>
        <taxon>Mucoromycota</taxon>
        <taxon>Mucoromycotina</taxon>
        <taxon>Mucoromycetes</taxon>
        <taxon>Mucorales</taxon>
        <taxon>Cunninghamellaceae</taxon>
        <taxon>Absidia</taxon>
    </lineage>
</organism>
<gene>
    <name evidence="8" type="primary">ABSGL_03738.1 scaffold 4673</name>
</gene>